<dbReference type="EMBL" id="OOIL02002884">
    <property type="protein sequence ID" value="VFQ85212.1"/>
    <property type="molecule type" value="Genomic_DNA"/>
</dbReference>
<organism evidence="1 2">
    <name type="scientific">Cuscuta campestris</name>
    <dbReference type="NCBI Taxonomy" id="132261"/>
    <lineage>
        <taxon>Eukaryota</taxon>
        <taxon>Viridiplantae</taxon>
        <taxon>Streptophyta</taxon>
        <taxon>Embryophyta</taxon>
        <taxon>Tracheophyta</taxon>
        <taxon>Spermatophyta</taxon>
        <taxon>Magnoliopsida</taxon>
        <taxon>eudicotyledons</taxon>
        <taxon>Gunneridae</taxon>
        <taxon>Pentapetalae</taxon>
        <taxon>asterids</taxon>
        <taxon>lamiids</taxon>
        <taxon>Solanales</taxon>
        <taxon>Convolvulaceae</taxon>
        <taxon>Cuscuteae</taxon>
        <taxon>Cuscuta</taxon>
        <taxon>Cuscuta subgen. Grammica</taxon>
        <taxon>Cuscuta sect. Cleistogrammica</taxon>
    </lineage>
</organism>
<sequence length="347" mass="38628">MEICPKYGRLSDYDRNDKPNFDDCFHSRSSAPNPEAPNVLVLASEVPVPPVVFSPAIPLAPKEVSHKGIDRFDDGFWEGMDGNKVEWDGGEDMFNENKSSHLIEGSAIPGGEMFVYIVQERITVFFFENTSTNQGDKGTAISFWNWEAEKEFLRGSENILLDYISTNPEKITIKAIRATGAVRVQVPNGCFYLSQIWELSEQKENGFVIRVGFGKVMKLHILKEGKKVQWRMQELKSSILCWFGGQVPFDSCGETLSYGPPPWPEQCQGGSPAFFSGKIEGNGDNVDDHLTLPPSPSRRRQAVFAAPPSPSRRPFLKDTQHTKVSGAVLVKKVHVIADGAKQIPPLL</sequence>
<dbReference type="AlphaFoldDB" id="A0A484M910"/>
<accession>A0A484M910</accession>
<keyword evidence="2" id="KW-1185">Reference proteome</keyword>
<gene>
    <name evidence="1" type="ORF">CCAM_LOCUS26988</name>
</gene>
<dbReference type="Proteomes" id="UP000595140">
    <property type="component" value="Unassembled WGS sequence"/>
</dbReference>
<evidence type="ECO:0000313" key="1">
    <source>
        <dbReference type="EMBL" id="VFQ85212.1"/>
    </source>
</evidence>
<protein>
    <submittedName>
        <fullName evidence="1">Uncharacterized protein</fullName>
    </submittedName>
</protein>
<name>A0A484M910_9ASTE</name>
<proteinExistence type="predicted"/>
<reference evidence="1 2" key="1">
    <citation type="submission" date="2018-04" db="EMBL/GenBank/DDBJ databases">
        <authorList>
            <person name="Vogel A."/>
        </authorList>
    </citation>
    <scope>NUCLEOTIDE SEQUENCE [LARGE SCALE GENOMIC DNA]</scope>
</reference>
<evidence type="ECO:0000313" key="2">
    <source>
        <dbReference type="Proteomes" id="UP000595140"/>
    </source>
</evidence>